<gene>
    <name evidence="1" type="ORF">GSI01S_01_03010</name>
</gene>
<protein>
    <submittedName>
        <fullName evidence="1">Uncharacterized protein</fullName>
    </submittedName>
</protein>
<evidence type="ECO:0000313" key="1">
    <source>
        <dbReference type="EMBL" id="GAC59334.1"/>
    </source>
</evidence>
<dbReference type="EMBL" id="BANU01000001">
    <property type="protein sequence ID" value="GAC59334.1"/>
    <property type="molecule type" value="Genomic_DNA"/>
</dbReference>
<name>L7LEJ5_9ACTN</name>
<dbReference type="AlphaFoldDB" id="L7LEJ5"/>
<sequence>MLLSTTEWAEEILAAHVDDISPADVTLARSLIDDGDGWLAAYDLLGSGADEGWLTAAEAETALAFARAGKFGKFSAGAENDARSVLAS</sequence>
<dbReference type="Proteomes" id="UP000035083">
    <property type="component" value="Unassembled WGS sequence"/>
</dbReference>
<evidence type="ECO:0000313" key="2">
    <source>
        <dbReference type="Proteomes" id="UP000035083"/>
    </source>
</evidence>
<reference evidence="1 2" key="1">
    <citation type="submission" date="2012-12" db="EMBL/GenBank/DDBJ databases">
        <title>Whole genome shotgun sequence of Gordonia sihwensis NBRC 108236.</title>
        <authorList>
            <person name="Yoshida I."/>
            <person name="Hosoyama A."/>
            <person name="Tsuchikane K."/>
            <person name="Ando Y."/>
            <person name="Baba S."/>
            <person name="Ohji S."/>
            <person name="Hamada M."/>
            <person name="Tamura T."/>
            <person name="Yamazoe A."/>
            <person name="Yamazaki S."/>
            <person name="Fujita N."/>
        </authorList>
    </citation>
    <scope>NUCLEOTIDE SEQUENCE [LARGE SCALE GENOMIC DNA]</scope>
    <source>
        <strain evidence="1 2">NBRC 108236</strain>
    </source>
</reference>
<organism evidence="1 2">
    <name type="scientific">Gordonia sihwensis NBRC 108236</name>
    <dbReference type="NCBI Taxonomy" id="1223544"/>
    <lineage>
        <taxon>Bacteria</taxon>
        <taxon>Bacillati</taxon>
        <taxon>Actinomycetota</taxon>
        <taxon>Actinomycetes</taxon>
        <taxon>Mycobacteriales</taxon>
        <taxon>Gordoniaceae</taxon>
        <taxon>Gordonia</taxon>
    </lineage>
</organism>
<proteinExistence type="predicted"/>
<comment type="caution">
    <text evidence="1">The sequence shown here is derived from an EMBL/GenBank/DDBJ whole genome shotgun (WGS) entry which is preliminary data.</text>
</comment>
<keyword evidence="2" id="KW-1185">Reference proteome</keyword>
<accession>L7LEJ5</accession>